<feature type="region of interest" description="Disordered" evidence="1">
    <location>
        <begin position="337"/>
        <end position="370"/>
    </location>
</feature>
<organism evidence="2 3">
    <name type="scientific">Lithospermum erythrorhizon</name>
    <name type="common">Purple gromwell</name>
    <name type="synonym">Lithospermum officinale var. erythrorhizon</name>
    <dbReference type="NCBI Taxonomy" id="34254"/>
    <lineage>
        <taxon>Eukaryota</taxon>
        <taxon>Viridiplantae</taxon>
        <taxon>Streptophyta</taxon>
        <taxon>Embryophyta</taxon>
        <taxon>Tracheophyta</taxon>
        <taxon>Spermatophyta</taxon>
        <taxon>Magnoliopsida</taxon>
        <taxon>eudicotyledons</taxon>
        <taxon>Gunneridae</taxon>
        <taxon>Pentapetalae</taxon>
        <taxon>asterids</taxon>
        <taxon>lamiids</taxon>
        <taxon>Boraginales</taxon>
        <taxon>Boraginaceae</taxon>
        <taxon>Boraginoideae</taxon>
        <taxon>Lithospermeae</taxon>
        <taxon>Lithospermum</taxon>
    </lineage>
</organism>
<sequence>MENTDMQRRDHQELDSVNLLTNSLGSLVRIDELYVGIDDVYSPDSNGKWGHFSIRGYVGEMRKKNKRICAPFETEDENFLDEQLLPIEVRKFRYWRCKDCILGNCSSRPTRELDLVSEPPPNGRVPEGTCSNMALKDNAGATKSNNNKVATVDMRETVFSGSGSGSRKSKNQIIDGGHPAKLPPSIGKRAVCSVSPNSNAIELGECMHRCITDPDPRDMCYPITGVCPNRKKNISELEPGVRVPCDIFIYDASKCPETEAVVDADKSTKSPSIQVEEQDDVSTESDEALIRSIDHRRKTKKVRLLTDLLSGKGNKRGDCAIEDCSAASHGVGLVTDAENRSLPEDGGKDKQRLPSKRRTSQVENSHNLEIRGLTNVSKKVRSARVNVDRLNVTREVSRSEAEESLHSEPKQGKSLSSPIPVNDEQTGRGNYDAGALDDTASITSGRREKDKGKRPVIDNGDTFLAPAYSSTLGEVILQRKRRESLQIVSATKQYLSENETSTNVGLDLSLGSALSSEAVAKRNIFSANPTVLKPSYRPSYPPCKGKNVAEDLGMFKNSSPSQSGRKELPWDLNERIVNSTTLSFDNQKNSAPFDYRDNAIQGRMDFCNPSLKVKLAEVHGNSTPHNRQNDQRVRKAVEQASSDDIPMELVGFLAEKQYEKRIQMEQGYSSVEYQSLLNKTSNAIGGCNKVYGNGPMAWFSRDVTGTARSSHANATKGIILGVDNKMAAESMSKLDAHKWSCQEVDQRKLLSAVPENQQILSSSIQFPCTNSTTAGTRPSEVEKPAWLSKNDNMPIALEVSHGYTSTLSGSMENQSRVELQHKGRTVSDIKAEEMRMQNKKQQIANMSVLGELKPKPRSFPNQHSNETIPAMQLLSLIQNGMSSDAAFDGDSSRFVGKPFFPSNYQPRLSIDERSRSYTRPLLANQHQRSGVGNTGHTSFRSQELGESRSWAQLHQQVGRSGSLHRQNWEKLGTAYPLQFRHPGPGLERQNWDRQIGVSVSSGPMKFQLHSGRFESCPPIIDLEAYNASGSASARRQAEEEKQCVLNQNPADFSSPEPGNQYTLSGGDIKLLHSPRSVDFTDGRGRRRQQKATATRGREQARGHAS</sequence>
<dbReference type="PANTHER" id="PTHR35504">
    <property type="entry name" value="PROTEIN EMBRYONIC FLOWER 1"/>
    <property type="match status" value="1"/>
</dbReference>
<feature type="region of interest" description="Disordered" evidence="1">
    <location>
        <begin position="262"/>
        <end position="286"/>
    </location>
</feature>
<feature type="compositionally biased region" description="Basic and acidic residues" evidence="1">
    <location>
        <begin position="1095"/>
        <end position="1105"/>
    </location>
</feature>
<feature type="region of interest" description="Disordered" evidence="1">
    <location>
        <begin position="926"/>
        <end position="946"/>
    </location>
</feature>
<reference evidence="2 3" key="1">
    <citation type="submission" date="2024-01" db="EMBL/GenBank/DDBJ databases">
        <title>The complete chloroplast genome sequence of Lithospermum erythrorhizon: insights into the phylogenetic relationship among Boraginaceae species and the maternal lineages of purple gromwells.</title>
        <authorList>
            <person name="Okada T."/>
            <person name="Watanabe K."/>
        </authorList>
    </citation>
    <scope>NUCLEOTIDE SEQUENCE [LARGE SCALE GENOMIC DNA]</scope>
</reference>
<evidence type="ECO:0000313" key="2">
    <source>
        <dbReference type="EMBL" id="GAA0161050.1"/>
    </source>
</evidence>
<dbReference type="GO" id="GO:0045892">
    <property type="term" value="P:negative regulation of DNA-templated transcription"/>
    <property type="evidence" value="ECO:0007669"/>
    <property type="project" value="InterPro"/>
</dbReference>
<feature type="compositionally biased region" description="Basic and acidic residues" evidence="1">
    <location>
        <begin position="337"/>
        <end position="352"/>
    </location>
</feature>
<feature type="compositionally biased region" description="Basic and acidic residues" evidence="1">
    <location>
        <begin position="394"/>
        <end position="411"/>
    </location>
</feature>
<feature type="compositionally biased region" description="Polar residues" evidence="1">
    <location>
        <begin position="926"/>
        <end position="941"/>
    </location>
</feature>
<dbReference type="Proteomes" id="UP001454036">
    <property type="component" value="Unassembled WGS sequence"/>
</dbReference>
<dbReference type="EMBL" id="BAABME010004065">
    <property type="protein sequence ID" value="GAA0161050.1"/>
    <property type="molecule type" value="Genomic_DNA"/>
</dbReference>
<dbReference type="PANTHER" id="PTHR35504:SF1">
    <property type="entry name" value="PROTEIN EMBRYONIC FLOWER 1"/>
    <property type="match status" value="1"/>
</dbReference>
<feature type="compositionally biased region" description="Polar residues" evidence="1">
    <location>
        <begin position="1048"/>
        <end position="1063"/>
    </location>
</feature>
<evidence type="ECO:0000313" key="3">
    <source>
        <dbReference type="Proteomes" id="UP001454036"/>
    </source>
</evidence>
<protein>
    <submittedName>
        <fullName evidence="2">Uncharacterized protein</fullName>
    </submittedName>
</protein>
<name>A0AAV3QAL7_LITER</name>
<dbReference type="InterPro" id="IPR034583">
    <property type="entry name" value="EMF1"/>
</dbReference>
<evidence type="ECO:0000256" key="1">
    <source>
        <dbReference type="SAM" id="MobiDB-lite"/>
    </source>
</evidence>
<feature type="region of interest" description="Disordered" evidence="1">
    <location>
        <begin position="1048"/>
        <end position="1105"/>
    </location>
</feature>
<dbReference type="GO" id="GO:0009910">
    <property type="term" value="P:negative regulation of flower development"/>
    <property type="evidence" value="ECO:0007669"/>
    <property type="project" value="InterPro"/>
</dbReference>
<dbReference type="AlphaFoldDB" id="A0AAV3QAL7"/>
<accession>A0AAV3QAL7</accession>
<comment type="caution">
    <text evidence="2">The sequence shown here is derived from an EMBL/GenBank/DDBJ whole genome shotgun (WGS) entry which is preliminary data.</text>
</comment>
<feature type="region of interest" description="Disordered" evidence="1">
    <location>
        <begin position="394"/>
        <end position="458"/>
    </location>
</feature>
<dbReference type="GO" id="GO:0048367">
    <property type="term" value="P:shoot system development"/>
    <property type="evidence" value="ECO:0007669"/>
    <property type="project" value="InterPro"/>
</dbReference>
<feature type="compositionally biased region" description="Acidic residues" evidence="1">
    <location>
        <begin position="276"/>
        <end position="286"/>
    </location>
</feature>
<feature type="region of interest" description="Disordered" evidence="1">
    <location>
        <begin position="159"/>
        <end position="180"/>
    </location>
</feature>
<gene>
    <name evidence="2" type="ORF">LIER_17457</name>
</gene>
<feature type="compositionally biased region" description="Basic and acidic residues" evidence="1">
    <location>
        <begin position="445"/>
        <end position="456"/>
    </location>
</feature>
<keyword evidence="3" id="KW-1185">Reference proteome</keyword>
<feature type="compositionally biased region" description="Polar residues" evidence="1">
    <location>
        <begin position="413"/>
        <end position="428"/>
    </location>
</feature>
<proteinExistence type="predicted"/>